<dbReference type="PANTHER" id="PTHR30154:SF53">
    <property type="entry name" value="HTH-TYPE TRANSCRIPTIONAL REGULATOR LRPC"/>
    <property type="match status" value="1"/>
</dbReference>
<dbReference type="EMBL" id="JAMQJY010000001">
    <property type="protein sequence ID" value="MCM2676523.1"/>
    <property type="molecule type" value="Genomic_DNA"/>
</dbReference>
<dbReference type="RefSeq" id="WP_251608808.1">
    <property type="nucleotide sequence ID" value="NZ_JAMQJY010000001.1"/>
</dbReference>
<protein>
    <submittedName>
        <fullName evidence="5">Lrp/AsnC family transcriptional regulator</fullName>
    </submittedName>
</protein>
<evidence type="ECO:0000256" key="1">
    <source>
        <dbReference type="ARBA" id="ARBA00023015"/>
    </source>
</evidence>
<dbReference type="Gene3D" id="1.10.10.10">
    <property type="entry name" value="Winged helix-like DNA-binding domain superfamily/Winged helix DNA-binding domain"/>
    <property type="match status" value="1"/>
</dbReference>
<sequence>MDTIDRKIIMAIQEDSRMTVSELSKRLALSRPSTAERLVRLKEKGIIEAFTARISLTAIGRDMMLIIQVGALKVSIHEFEAMIQKEESIIECHRVTGEVSYFLKAAVSDMNSMTMLIDRLIPFGNINTSTVLTSPVPYRVISP</sequence>
<dbReference type="InterPro" id="IPR000485">
    <property type="entry name" value="AsnC-type_HTH_dom"/>
</dbReference>
<keyword evidence="1" id="KW-0805">Transcription regulation</keyword>
<proteinExistence type="predicted"/>
<dbReference type="Pfam" id="PF01037">
    <property type="entry name" value="AsnC_trans_reg"/>
    <property type="match status" value="1"/>
</dbReference>
<dbReference type="InterPro" id="IPR011991">
    <property type="entry name" value="ArsR-like_HTH"/>
</dbReference>
<feature type="domain" description="HTH asnC-type" evidence="4">
    <location>
        <begin position="1"/>
        <end position="62"/>
    </location>
</feature>
<dbReference type="PANTHER" id="PTHR30154">
    <property type="entry name" value="LEUCINE-RESPONSIVE REGULATORY PROTEIN"/>
    <property type="match status" value="1"/>
</dbReference>
<dbReference type="PROSITE" id="PS00519">
    <property type="entry name" value="HTH_ASNC_1"/>
    <property type="match status" value="1"/>
</dbReference>
<dbReference type="InterPro" id="IPR019888">
    <property type="entry name" value="Tscrpt_reg_AsnC-like"/>
</dbReference>
<gene>
    <name evidence="5" type="ORF">NDM98_14270</name>
</gene>
<evidence type="ECO:0000313" key="6">
    <source>
        <dbReference type="Proteomes" id="UP001203665"/>
    </source>
</evidence>
<dbReference type="Pfam" id="PF13412">
    <property type="entry name" value="HTH_24"/>
    <property type="match status" value="1"/>
</dbReference>
<dbReference type="InterPro" id="IPR036388">
    <property type="entry name" value="WH-like_DNA-bd_sf"/>
</dbReference>
<organism evidence="5 6">
    <name type="scientific">Alkalicoccobacillus plakortidis</name>
    <dbReference type="NCBI Taxonomy" id="444060"/>
    <lineage>
        <taxon>Bacteria</taxon>
        <taxon>Bacillati</taxon>
        <taxon>Bacillota</taxon>
        <taxon>Bacilli</taxon>
        <taxon>Bacillales</taxon>
        <taxon>Bacillaceae</taxon>
        <taxon>Alkalicoccobacillus</taxon>
    </lineage>
</organism>
<dbReference type="PROSITE" id="PS50956">
    <property type="entry name" value="HTH_ASNC_2"/>
    <property type="match status" value="1"/>
</dbReference>
<dbReference type="SUPFAM" id="SSF54909">
    <property type="entry name" value="Dimeric alpha+beta barrel"/>
    <property type="match status" value="1"/>
</dbReference>
<keyword evidence="3" id="KW-0804">Transcription</keyword>
<accession>A0ABT0XKT7</accession>
<reference evidence="5" key="1">
    <citation type="submission" date="2022-06" db="EMBL/GenBank/DDBJ databases">
        <title>Alkalicoccobacillus porphyridii sp. nov., isolated from a marine red alga, Porphyridium purpureum and reclassification of Shouchella plakortidis and Shouchella gibsonii as Alkalicoccobacillus plakortidis comb. nov. and Alkalicoccobacillus gibsonii comb. nov.</title>
        <authorList>
            <person name="Kim K.H."/>
            <person name="Lee J.K."/>
            <person name="Han D.M."/>
            <person name="Baek J.H."/>
            <person name="Jeon C.O."/>
        </authorList>
    </citation>
    <scope>NUCLEOTIDE SEQUENCE</scope>
    <source>
        <strain evidence="5">DSM 19153</strain>
    </source>
</reference>
<dbReference type="InterPro" id="IPR019887">
    <property type="entry name" value="Tscrpt_reg_AsnC/Lrp_C"/>
</dbReference>
<dbReference type="Gene3D" id="3.30.70.920">
    <property type="match status" value="1"/>
</dbReference>
<dbReference type="InterPro" id="IPR019885">
    <property type="entry name" value="Tscrpt_reg_HTH_AsnC-type_CS"/>
</dbReference>
<dbReference type="Proteomes" id="UP001203665">
    <property type="component" value="Unassembled WGS sequence"/>
</dbReference>
<keyword evidence="6" id="KW-1185">Reference proteome</keyword>
<dbReference type="InterPro" id="IPR011008">
    <property type="entry name" value="Dimeric_a/b-barrel"/>
</dbReference>
<comment type="caution">
    <text evidence="5">The sequence shown here is derived from an EMBL/GenBank/DDBJ whole genome shotgun (WGS) entry which is preliminary data.</text>
</comment>
<name>A0ABT0XKT7_9BACI</name>
<evidence type="ECO:0000259" key="4">
    <source>
        <dbReference type="PROSITE" id="PS50956"/>
    </source>
</evidence>
<dbReference type="SUPFAM" id="SSF46785">
    <property type="entry name" value="Winged helix' DNA-binding domain"/>
    <property type="match status" value="1"/>
</dbReference>
<dbReference type="CDD" id="cd00090">
    <property type="entry name" value="HTH_ARSR"/>
    <property type="match status" value="1"/>
</dbReference>
<dbReference type="SMART" id="SM00344">
    <property type="entry name" value="HTH_ASNC"/>
    <property type="match status" value="1"/>
</dbReference>
<evidence type="ECO:0000256" key="2">
    <source>
        <dbReference type="ARBA" id="ARBA00023125"/>
    </source>
</evidence>
<evidence type="ECO:0000256" key="3">
    <source>
        <dbReference type="ARBA" id="ARBA00023163"/>
    </source>
</evidence>
<dbReference type="PRINTS" id="PR00033">
    <property type="entry name" value="HTHASNC"/>
</dbReference>
<dbReference type="InterPro" id="IPR036390">
    <property type="entry name" value="WH_DNA-bd_sf"/>
</dbReference>
<evidence type="ECO:0000313" key="5">
    <source>
        <dbReference type="EMBL" id="MCM2676523.1"/>
    </source>
</evidence>
<keyword evidence="2" id="KW-0238">DNA-binding</keyword>